<accession>A0A0F9LFJ2</accession>
<gene>
    <name evidence="1" type="ORF">LCGC14_1220210</name>
</gene>
<comment type="caution">
    <text evidence="1">The sequence shown here is derived from an EMBL/GenBank/DDBJ whole genome shotgun (WGS) entry which is preliminary data.</text>
</comment>
<evidence type="ECO:0000313" key="1">
    <source>
        <dbReference type="EMBL" id="KKM92268.1"/>
    </source>
</evidence>
<dbReference type="AlphaFoldDB" id="A0A0F9LFJ2"/>
<dbReference type="EMBL" id="LAZR01006415">
    <property type="protein sequence ID" value="KKM92268.1"/>
    <property type="molecule type" value="Genomic_DNA"/>
</dbReference>
<proteinExistence type="predicted"/>
<name>A0A0F9LFJ2_9ZZZZ</name>
<reference evidence="1" key="1">
    <citation type="journal article" date="2015" name="Nature">
        <title>Complex archaea that bridge the gap between prokaryotes and eukaryotes.</title>
        <authorList>
            <person name="Spang A."/>
            <person name="Saw J.H."/>
            <person name="Jorgensen S.L."/>
            <person name="Zaremba-Niedzwiedzka K."/>
            <person name="Martijn J."/>
            <person name="Lind A.E."/>
            <person name="van Eijk R."/>
            <person name="Schleper C."/>
            <person name="Guy L."/>
            <person name="Ettema T.J."/>
        </authorList>
    </citation>
    <scope>NUCLEOTIDE SEQUENCE</scope>
</reference>
<organism evidence="1">
    <name type="scientific">marine sediment metagenome</name>
    <dbReference type="NCBI Taxonomy" id="412755"/>
    <lineage>
        <taxon>unclassified sequences</taxon>
        <taxon>metagenomes</taxon>
        <taxon>ecological metagenomes</taxon>
    </lineage>
</organism>
<protein>
    <submittedName>
        <fullName evidence="1">Uncharacterized protein</fullName>
    </submittedName>
</protein>
<sequence length="90" mass="10308">MPRNDTPAWYYGNKLREEFDLCEKFENWKCAEGGVYGQGYQDGLRFAFAVMSGTKPPTRYPEEDNEAACEALSVWCEAQDRTIDGTQPRT</sequence>